<keyword evidence="2" id="KW-1185">Reference proteome</keyword>
<accession>A0A841T757</accession>
<proteinExistence type="predicted"/>
<dbReference type="EMBL" id="JACJVQ010000024">
    <property type="protein sequence ID" value="MBB6637687.1"/>
    <property type="molecule type" value="Genomic_DNA"/>
</dbReference>
<reference evidence="1 2" key="1">
    <citation type="submission" date="2020-08" db="EMBL/GenBank/DDBJ databases">
        <title>Cohnella phylogeny.</title>
        <authorList>
            <person name="Dunlap C."/>
        </authorList>
    </citation>
    <scope>NUCLEOTIDE SEQUENCE [LARGE SCALE GENOMIC DNA]</scope>
    <source>
        <strain evidence="1 2">DSM 25241</strain>
    </source>
</reference>
<evidence type="ECO:0000313" key="2">
    <source>
        <dbReference type="Proteomes" id="UP000535838"/>
    </source>
</evidence>
<dbReference type="Proteomes" id="UP000535838">
    <property type="component" value="Unassembled WGS sequence"/>
</dbReference>
<evidence type="ECO:0000313" key="1">
    <source>
        <dbReference type="EMBL" id="MBB6637687.1"/>
    </source>
</evidence>
<comment type="caution">
    <text evidence="1">The sequence shown here is derived from an EMBL/GenBank/DDBJ whole genome shotgun (WGS) entry which is preliminary data.</text>
</comment>
<gene>
    <name evidence="1" type="ORF">H7B67_26485</name>
</gene>
<protein>
    <submittedName>
        <fullName evidence="1">Uncharacterized protein</fullName>
    </submittedName>
</protein>
<dbReference type="AlphaFoldDB" id="A0A841T757"/>
<organism evidence="1 2">
    <name type="scientific">Cohnella thailandensis</name>
    <dbReference type="NCBI Taxonomy" id="557557"/>
    <lineage>
        <taxon>Bacteria</taxon>
        <taxon>Bacillati</taxon>
        <taxon>Bacillota</taxon>
        <taxon>Bacilli</taxon>
        <taxon>Bacillales</taxon>
        <taxon>Paenibacillaceae</taxon>
        <taxon>Cohnella</taxon>
    </lineage>
</organism>
<name>A0A841T757_9BACL</name>
<sequence>MKIEWPREAEEAYLADFRESARQSTDMISFFALYKYYLKKLKDTHVLDRYIVAVEAAIRENVRCPHCRSEYAFRYWTSMAGDHLTHAVELICRPCGDCHTLAEDRDAVVSFNSRVVRKVYHLERRGKGLRVEAGYGDLPTKASLLWDAERNVPKLWINLNQVRDASEVSLFWNRAQKMLRRRQRLAERLR</sequence>
<dbReference type="RefSeq" id="WP_185122897.1">
    <property type="nucleotide sequence ID" value="NZ_JACJVQ010000024.1"/>
</dbReference>